<feature type="binding site" evidence="9">
    <location>
        <position position="67"/>
    </location>
    <ligand>
        <name>substrate</name>
    </ligand>
</feature>
<feature type="binding site" evidence="9">
    <location>
        <position position="182"/>
    </location>
    <ligand>
        <name>Zn(2+)</name>
        <dbReference type="ChEBI" id="CHEBI:29105"/>
    </ligand>
</feature>
<comment type="similarity">
    <text evidence="3 9">Belongs to the SIS family. GmhA subfamily.</text>
</comment>
<proteinExistence type="inferred from homology"/>
<dbReference type="EMBL" id="AP018732">
    <property type="protein sequence ID" value="BBE42780.1"/>
    <property type="molecule type" value="Genomic_DNA"/>
</dbReference>
<dbReference type="UniPathway" id="UPA00041">
    <property type="reaction ID" value="UER00436"/>
</dbReference>
<dbReference type="SUPFAM" id="SSF53697">
    <property type="entry name" value="SIS domain"/>
    <property type="match status" value="1"/>
</dbReference>
<dbReference type="EC" id="5.3.1.28" evidence="9"/>
<dbReference type="GO" id="GO:0008968">
    <property type="term" value="F:D-sedoheptulose 7-phosphate isomerase activity"/>
    <property type="evidence" value="ECO:0007669"/>
    <property type="project" value="UniProtKB-UniRule"/>
</dbReference>
<feature type="binding site" evidence="9">
    <location>
        <position position="67"/>
    </location>
    <ligand>
        <name>Zn(2+)</name>
        <dbReference type="ChEBI" id="CHEBI:29105"/>
    </ligand>
</feature>
<dbReference type="GO" id="GO:0008270">
    <property type="term" value="F:zinc ion binding"/>
    <property type="evidence" value="ECO:0007669"/>
    <property type="project" value="UniProtKB-UniRule"/>
</dbReference>
<evidence type="ECO:0000256" key="6">
    <source>
        <dbReference type="ARBA" id="ARBA00022833"/>
    </source>
</evidence>
<dbReference type="InterPro" id="IPR050099">
    <property type="entry name" value="SIS_GmhA/DiaA_subfam"/>
</dbReference>
<keyword evidence="8 9" id="KW-0119">Carbohydrate metabolism</keyword>
<dbReference type="GO" id="GO:0005975">
    <property type="term" value="P:carbohydrate metabolic process"/>
    <property type="evidence" value="ECO:0007669"/>
    <property type="project" value="UniProtKB-UniRule"/>
</dbReference>
<evidence type="ECO:0000256" key="4">
    <source>
        <dbReference type="ARBA" id="ARBA00022490"/>
    </source>
</evidence>
<name>A0A4V0P1S9_9ARCH</name>
<dbReference type="HAMAP" id="MF_00067">
    <property type="entry name" value="GmhA"/>
    <property type="match status" value="1"/>
</dbReference>
<feature type="binding site" evidence="9">
    <location>
        <begin position="96"/>
        <end position="97"/>
    </location>
    <ligand>
        <name>substrate</name>
    </ligand>
</feature>
<dbReference type="PROSITE" id="PS51464">
    <property type="entry name" value="SIS"/>
    <property type="match status" value="1"/>
</dbReference>
<dbReference type="PANTHER" id="PTHR30390:SF6">
    <property type="entry name" value="DNAA INITIATOR-ASSOCIATING PROTEIN DIAA"/>
    <property type="match status" value="1"/>
</dbReference>
<keyword evidence="12" id="KW-1185">Reference proteome</keyword>
<evidence type="ECO:0000256" key="8">
    <source>
        <dbReference type="ARBA" id="ARBA00023277"/>
    </source>
</evidence>
<comment type="miscellaneous">
    <text evidence="9">The reaction produces a racemic mixture of D-glycero-alpha-D-manno-heptose 7-phosphate and D-glycero-beta-D-manno-heptose 7-phosphate.</text>
</comment>
<keyword evidence="4 9" id="KW-0963">Cytoplasm</keyword>
<dbReference type="InterPro" id="IPR004515">
    <property type="entry name" value="Phosphoheptose_Isoase"/>
</dbReference>
<comment type="function">
    <text evidence="9">Catalyzes the isomerization of sedoheptulose 7-phosphate in D-glycero-D-manno-heptose 7-phosphate.</text>
</comment>
<evidence type="ECO:0000313" key="11">
    <source>
        <dbReference type="EMBL" id="BBE42780.1"/>
    </source>
</evidence>
<feature type="binding site" evidence="9">
    <location>
        <position position="174"/>
    </location>
    <ligand>
        <name>substrate</name>
    </ligand>
</feature>
<dbReference type="InterPro" id="IPR046348">
    <property type="entry name" value="SIS_dom_sf"/>
</dbReference>
<protein>
    <recommendedName>
        <fullName evidence="9">Probable phosphoheptose isomerase</fullName>
        <ecNumber evidence="9">5.3.1.28</ecNumber>
    </recommendedName>
    <alternativeName>
        <fullName evidence="9">Sedoheptulose 7-phosphate isomerase</fullName>
    </alternativeName>
</protein>
<evidence type="ECO:0000259" key="10">
    <source>
        <dbReference type="PROSITE" id="PS51464"/>
    </source>
</evidence>
<evidence type="ECO:0000256" key="9">
    <source>
        <dbReference type="HAMAP-Rule" id="MF_00067"/>
    </source>
</evidence>
<comment type="pathway">
    <text evidence="9">Carbohydrate biosynthesis; D-glycero-D-manno-heptose 7-phosphate biosynthesis; D-glycero-alpha-D-manno-heptose 7-phosphate and D-glycero-beta-D-manno-heptose 7-phosphate from sedoheptulose 7-phosphate: step 1/1.</text>
</comment>
<comment type="subcellular location">
    <subcellularLocation>
        <location evidence="2 9">Cytoplasm</location>
    </subcellularLocation>
</comment>
<dbReference type="InterPro" id="IPR035461">
    <property type="entry name" value="GmhA/DiaA"/>
</dbReference>
<dbReference type="PANTHER" id="PTHR30390">
    <property type="entry name" value="SEDOHEPTULOSE 7-PHOSPHATE ISOMERASE / DNAA INITIATOR-ASSOCIATING FACTOR FOR REPLICATION INITIATION"/>
    <property type="match status" value="1"/>
</dbReference>
<reference evidence="11 12" key="1">
    <citation type="journal article" date="2019" name="ISME J.">
        <title>Isolation and characterization of a thermophilic sulfur- and iron-reducing thaumarchaeote from a terrestrial acidic hot spring.</title>
        <authorList>
            <person name="Kato S."/>
            <person name="Itoh T."/>
            <person name="Yuki M."/>
            <person name="Nagamori M."/>
            <person name="Ohnishi M."/>
            <person name="Uematsu K."/>
            <person name="Suzuki K."/>
            <person name="Takashina T."/>
            <person name="Ohkuma M."/>
        </authorList>
    </citation>
    <scope>NUCLEOTIDE SEQUENCE [LARGE SCALE GENOMIC DNA]</scope>
    <source>
        <strain evidence="11 12">NAS-02</strain>
    </source>
</reference>
<evidence type="ECO:0000256" key="1">
    <source>
        <dbReference type="ARBA" id="ARBA00000348"/>
    </source>
</evidence>
<dbReference type="Pfam" id="PF13580">
    <property type="entry name" value="SIS_2"/>
    <property type="match status" value="1"/>
</dbReference>
<evidence type="ECO:0000256" key="7">
    <source>
        <dbReference type="ARBA" id="ARBA00023235"/>
    </source>
</evidence>
<dbReference type="GO" id="GO:0097367">
    <property type="term" value="F:carbohydrate derivative binding"/>
    <property type="evidence" value="ECO:0007669"/>
    <property type="project" value="InterPro"/>
</dbReference>
<evidence type="ECO:0000256" key="5">
    <source>
        <dbReference type="ARBA" id="ARBA00022723"/>
    </source>
</evidence>
<dbReference type="InterPro" id="IPR001347">
    <property type="entry name" value="SIS_dom"/>
</dbReference>
<keyword evidence="7 9" id="KW-0413">Isomerase</keyword>
<feature type="binding site" evidence="9">
    <location>
        <position position="174"/>
    </location>
    <ligand>
        <name>Zn(2+)</name>
        <dbReference type="ChEBI" id="CHEBI:29105"/>
    </ligand>
</feature>
<sequence length="201" mass="20956">MEDLIDRISAALRESASVKEEMARDPELLAAVARAGEMVVRSLRSGGKLVLFGNGGSAADAQHIACELVGRYMIEREALPAIALTTNTSCLTAIGNDYSFDEVFARQVRALVRPGDVAVGISTSGRSRNVILGMRAARELGAGTIGLTGAGGGELCSVSDVCIRVPSKLTPRIQEAHIAIGHIISEIVEVELFGGEAGGVP</sequence>
<evidence type="ECO:0000256" key="2">
    <source>
        <dbReference type="ARBA" id="ARBA00004496"/>
    </source>
</evidence>
<feature type="domain" description="SIS" evidence="10">
    <location>
        <begin position="39"/>
        <end position="198"/>
    </location>
</feature>
<dbReference type="GO" id="GO:0005737">
    <property type="term" value="C:cytoplasm"/>
    <property type="evidence" value="ECO:0007669"/>
    <property type="project" value="UniProtKB-SubCell"/>
</dbReference>
<comment type="catalytic activity">
    <reaction evidence="1 9">
        <text>2 D-sedoheptulose 7-phosphate = D-glycero-alpha-D-manno-heptose 7-phosphate + D-glycero-beta-D-manno-heptose 7-phosphate</text>
        <dbReference type="Rhea" id="RHEA:27489"/>
        <dbReference type="ChEBI" id="CHEBI:57483"/>
        <dbReference type="ChEBI" id="CHEBI:60203"/>
        <dbReference type="ChEBI" id="CHEBI:60204"/>
        <dbReference type="EC" id="5.3.1.28"/>
    </reaction>
</comment>
<dbReference type="KEGG" id="ccai:NAS2_1393"/>
<keyword evidence="5 9" id="KW-0479">Metal-binding</keyword>
<dbReference type="Proteomes" id="UP000509448">
    <property type="component" value="Chromosome"/>
</dbReference>
<dbReference type="AlphaFoldDB" id="A0A4V0P1S9"/>
<accession>A0A4V0P1S9</accession>
<evidence type="ECO:0000313" key="12">
    <source>
        <dbReference type="Proteomes" id="UP000509448"/>
    </source>
</evidence>
<dbReference type="Gene3D" id="3.40.50.10490">
    <property type="entry name" value="Glucose-6-phosphate isomerase like protein, domain 1"/>
    <property type="match status" value="1"/>
</dbReference>
<feature type="binding site" evidence="9">
    <location>
        <begin position="54"/>
        <end position="56"/>
    </location>
    <ligand>
        <name>substrate</name>
    </ligand>
</feature>
<evidence type="ECO:0000256" key="3">
    <source>
        <dbReference type="ARBA" id="ARBA00009894"/>
    </source>
</evidence>
<organism evidence="11 12">
    <name type="scientific">Conexivisphaera calida</name>
    <dbReference type="NCBI Taxonomy" id="1874277"/>
    <lineage>
        <taxon>Archaea</taxon>
        <taxon>Nitrososphaerota</taxon>
        <taxon>Conexivisphaeria</taxon>
        <taxon>Conexivisphaerales</taxon>
        <taxon>Conexivisphaeraceae</taxon>
        <taxon>Conexivisphaera</taxon>
    </lineage>
</organism>
<feature type="binding site" evidence="9">
    <location>
        <begin position="122"/>
        <end position="124"/>
    </location>
    <ligand>
        <name>substrate</name>
    </ligand>
</feature>
<dbReference type="GO" id="GO:2001061">
    <property type="term" value="P:D-glycero-D-manno-heptose 7-phosphate biosynthetic process"/>
    <property type="evidence" value="ECO:0007669"/>
    <property type="project" value="UniProtKB-UniPathway"/>
</dbReference>
<feature type="binding site" evidence="9">
    <location>
        <position position="63"/>
    </location>
    <ligand>
        <name>Zn(2+)</name>
        <dbReference type="ChEBI" id="CHEBI:29105"/>
    </ligand>
</feature>
<dbReference type="CDD" id="cd05006">
    <property type="entry name" value="SIS_GmhA"/>
    <property type="match status" value="1"/>
</dbReference>
<comment type="cofactor">
    <cofactor evidence="9">
        <name>Zn(2+)</name>
        <dbReference type="ChEBI" id="CHEBI:29105"/>
    </cofactor>
    <text evidence="9">Binds 1 zinc ion per subunit.</text>
</comment>
<keyword evidence="6 9" id="KW-0862">Zinc</keyword>
<feature type="binding site" evidence="9">
    <location>
        <position position="127"/>
    </location>
    <ligand>
        <name>substrate</name>
    </ligand>
</feature>
<gene>
    <name evidence="9" type="primary">gmhA</name>
    <name evidence="11" type="ORF">NAS2_1393</name>
</gene>